<dbReference type="EMBL" id="RCHS01004141">
    <property type="protein sequence ID" value="RMX37421.1"/>
    <property type="molecule type" value="Genomic_DNA"/>
</dbReference>
<evidence type="ECO:0000256" key="1">
    <source>
        <dbReference type="SAM" id="MobiDB-lite"/>
    </source>
</evidence>
<evidence type="ECO:0000313" key="3">
    <source>
        <dbReference type="Proteomes" id="UP000275408"/>
    </source>
</evidence>
<accession>A0A3M6T7V1</accession>
<comment type="caution">
    <text evidence="2">The sequence shown here is derived from an EMBL/GenBank/DDBJ whole genome shotgun (WGS) entry which is preliminary data.</text>
</comment>
<feature type="region of interest" description="Disordered" evidence="1">
    <location>
        <begin position="27"/>
        <end position="53"/>
    </location>
</feature>
<keyword evidence="3" id="KW-1185">Reference proteome</keyword>
<name>A0A3M6T7V1_POCDA</name>
<dbReference type="Proteomes" id="UP000275408">
    <property type="component" value="Unassembled WGS sequence"/>
</dbReference>
<proteinExistence type="predicted"/>
<reference evidence="2 3" key="1">
    <citation type="journal article" date="2018" name="Sci. Rep.">
        <title>Comparative analysis of the Pocillopora damicornis genome highlights role of immune system in coral evolution.</title>
        <authorList>
            <person name="Cunning R."/>
            <person name="Bay R.A."/>
            <person name="Gillette P."/>
            <person name="Baker A.C."/>
            <person name="Traylor-Knowles N."/>
        </authorList>
    </citation>
    <scope>NUCLEOTIDE SEQUENCE [LARGE SCALE GENOMIC DNA]</scope>
    <source>
        <strain evidence="2">RSMAS</strain>
        <tissue evidence="2">Whole animal</tissue>
    </source>
</reference>
<dbReference type="AlphaFoldDB" id="A0A3M6T7V1"/>
<gene>
    <name evidence="2" type="ORF">pdam_00022215</name>
</gene>
<sequence length="80" mass="8385">MKKSVPKSGTTIAKAILVTSKRCSNMSSKAKRDAANVASARQSTSGSARGVKTAGGTKVKIHDVWTSRILVTTLFGATLY</sequence>
<protein>
    <submittedName>
        <fullName evidence="2">Uncharacterized protein</fullName>
    </submittedName>
</protein>
<evidence type="ECO:0000313" key="2">
    <source>
        <dbReference type="EMBL" id="RMX37421.1"/>
    </source>
</evidence>
<organism evidence="2 3">
    <name type="scientific">Pocillopora damicornis</name>
    <name type="common">Cauliflower coral</name>
    <name type="synonym">Millepora damicornis</name>
    <dbReference type="NCBI Taxonomy" id="46731"/>
    <lineage>
        <taxon>Eukaryota</taxon>
        <taxon>Metazoa</taxon>
        <taxon>Cnidaria</taxon>
        <taxon>Anthozoa</taxon>
        <taxon>Hexacorallia</taxon>
        <taxon>Scleractinia</taxon>
        <taxon>Astrocoeniina</taxon>
        <taxon>Pocilloporidae</taxon>
        <taxon>Pocillopora</taxon>
    </lineage>
</organism>